<dbReference type="Pfam" id="PF13537">
    <property type="entry name" value="GATase_7"/>
    <property type="match status" value="1"/>
</dbReference>
<evidence type="ECO:0000256" key="8">
    <source>
        <dbReference type="ARBA" id="ARBA00048741"/>
    </source>
</evidence>
<keyword evidence="11" id="KW-1185">Reference proteome</keyword>
<dbReference type="SUPFAM" id="SSF52402">
    <property type="entry name" value="Adenine nucleotide alpha hydrolases-like"/>
    <property type="match status" value="1"/>
</dbReference>
<evidence type="ECO:0000313" key="10">
    <source>
        <dbReference type="EMBL" id="MDM8156733.1"/>
    </source>
</evidence>
<comment type="similarity">
    <text evidence="2">Belongs to the asparagine synthetase family.</text>
</comment>
<evidence type="ECO:0000256" key="6">
    <source>
        <dbReference type="ARBA" id="ARBA00022888"/>
    </source>
</evidence>
<dbReference type="PANTHER" id="PTHR43284:SF1">
    <property type="entry name" value="ASPARAGINE SYNTHETASE"/>
    <property type="match status" value="1"/>
</dbReference>
<protein>
    <recommendedName>
        <fullName evidence="3">asparagine synthase (glutamine-hydrolyzing)</fullName>
        <ecNumber evidence="3">6.3.5.4</ecNumber>
    </recommendedName>
</protein>
<dbReference type="SUPFAM" id="SSF56235">
    <property type="entry name" value="N-terminal nucleophile aminohydrolases (Ntn hydrolases)"/>
    <property type="match status" value="1"/>
</dbReference>
<dbReference type="Pfam" id="PF00733">
    <property type="entry name" value="Asn_synthase"/>
    <property type="match status" value="1"/>
</dbReference>
<dbReference type="Proteomes" id="UP001529340">
    <property type="component" value="Unassembled WGS sequence"/>
</dbReference>
<evidence type="ECO:0000256" key="4">
    <source>
        <dbReference type="ARBA" id="ARBA00022741"/>
    </source>
</evidence>
<comment type="catalytic activity">
    <reaction evidence="8">
        <text>L-aspartate + L-glutamine + ATP + H2O = L-asparagine + L-glutamate + AMP + diphosphate + H(+)</text>
        <dbReference type="Rhea" id="RHEA:12228"/>
        <dbReference type="ChEBI" id="CHEBI:15377"/>
        <dbReference type="ChEBI" id="CHEBI:15378"/>
        <dbReference type="ChEBI" id="CHEBI:29985"/>
        <dbReference type="ChEBI" id="CHEBI:29991"/>
        <dbReference type="ChEBI" id="CHEBI:30616"/>
        <dbReference type="ChEBI" id="CHEBI:33019"/>
        <dbReference type="ChEBI" id="CHEBI:58048"/>
        <dbReference type="ChEBI" id="CHEBI:58359"/>
        <dbReference type="ChEBI" id="CHEBI:456215"/>
        <dbReference type="EC" id="6.3.5.4"/>
    </reaction>
</comment>
<keyword evidence="10" id="KW-0436">Ligase</keyword>
<dbReference type="Gene3D" id="3.60.20.10">
    <property type="entry name" value="Glutamine Phosphoribosylpyrophosphate, subunit 1, domain 1"/>
    <property type="match status" value="1"/>
</dbReference>
<dbReference type="InterPro" id="IPR014729">
    <property type="entry name" value="Rossmann-like_a/b/a_fold"/>
</dbReference>
<name>A0ABT7UCJ8_9FIRM</name>
<dbReference type="EMBL" id="JAUDCG010000011">
    <property type="protein sequence ID" value="MDM8156733.1"/>
    <property type="molecule type" value="Genomic_DNA"/>
</dbReference>
<comment type="pathway">
    <text evidence="1">Amino-acid biosynthesis; L-asparagine biosynthesis; L-asparagine from L-aspartate (L-Gln route): step 1/1.</text>
</comment>
<dbReference type="NCBIfam" id="TIGR01536">
    <property type="entry name" value="asn_synth_AEB"/>
    <property type="match status" value="1"/>
</dbReference>
<proteinExistence type="inferred from homology"/>
<dbReference type="InterPro" id="IPR033738">
    <property type="entry name" value="AsnB_N"/>
</dbReference>
<dbReference type="InterPro" id="IPR017932">
    <property type="entry name" value="GATase_2_dom"/>
</dbReference>
<evidence type="ECO:0000256" key="5">
    <source>
        <dbReference type="ARBA" id="ARBA00022840"/>
    </source>
</evidence>
<keyword evidence="5" id="KW-0067">ATP-binding</keyword>
<dbReference type="InterPro" id="IPR006426">
    <property type="entry name" value="Asn_synth_AEB"/>
</dbReference>
<evidence type="ECO:0000259" key="9">
    <source>
        <dbReference type="PROSITE" id="PS51278"/>
    </source>
</evidence>
<comment type="caution">
    <text evidence="10">The sequence shown here is derived from an EMBL/GenBank/DDBJ whole genome shotgun (WGS) entry which is preliminary data.</text>
</comment>
<keyword evidence="6" id="KW-0061">Asparagine biosynthesis</keyword>
<keyword evidence="6" id="KW-0028">Amino-acid biosynthesis</keyword>
<organism evidence="10 11">
    <name type="scientific">Amedibacillus dolichus</name>
    <dbReference type="NCBI Taxonomy" id="31971"/>
    <lineage>
        <taxon>Bacteria</taxon>
        <taxon>Bacillati</taxon>
        <taxon>Bacillota</taxon>
        <taxon>Erysipelotrichia</taxon>
        <taxon>Erysipelotrichales</taxon>
        <taxon>Erysipelotrichaceae</taxon>
        <taxon>Amedibacillus</taxon>
    </lineage>
</organism>
<keyword evidence="4" id="KW-0547">Nucleotide-binding</keyword>
<evidence type="ECO:0000256" key="3">
    <source>
        <dbReference type="ARBA" id="ARBA00012737"/>
    </source>
</evidence>
<evidence type="ECO:0000256" key="7">
    <source>
        <dbReference type="ARBA" id="ARBA00022962"/>
    </source>
</evidence>
<dbReference type="PROSITE" id="PS51278">
    <property type="entry name" value="GATASE_TYPE_2"/>
    <property type="match status" value="1"/>
</dbReference>
<dbReference type="CDD" id="cd01991">
    <property type="entry name" value="Asn_synthase_B_C"/>
    <property type="match status" value="1"/>
</dbReference>
<accession>A0ABT7UCJ8</accession>
<feature type="domain" description="Glutamine amidotransferase type-2" evidence="9">
    <location>
        <begin position="2"/>
        <end position="213"/>
    </location>
</feature>
<gene>
    <name evidence="10" type="primary">asnB</name>
    <name evidence="10" type="ORF">QUV96_03665</name>
</gene>
<dbReference type="EC" id="6.3.5.4" evidence="3"/>
<keyword evidence="7" id="KW-0315">Glutamine amidotransferase</keyword>
<evidence type="ECO:0000313" key="11">
    <source>
        <dbReference type="Proteomes" id="UP001529340"/>
    </source>
</evidence>
<dbReference type="InterPro" id="IPR029055">
    <property type="entry name" value="Ntn_hydrolases_N"/>
</dbReference>
<reference evidence="10 11" key="3">
    <citation type="submission" date="2023-06" db="EMBL/GenBank/DDBJ databases">
        <authorList>
            <person name="Zeman M."/>
            <person name="Kubasova T."/>
            <person name="Jahodarova E."/>
            <person name="Nykrynova M."/>
            <person name="Rychlik I."/>
        </authorList>
    </citation>
    <scope>NUCLEOTIDE SEQUENCE [LARGE SCALE GENOMIC DNA]</scope>
    <source>
        <strain evidence="10 11">ET39</strain>
    </source>
</reference>
<dbReference type="InterPro" id="IPR051786">
    <property type="entry name" value="ASN_synthetase/amidase"/>
</dbReference>
<reference evidence="11" key="2">
    <citation type="submission" date="2023-06" db="EMBL/GenBank/DDBJ databases">
        <title>Identification and characterization of horizontal gene transfer across gut microbiota members of farm animals based on homology search.</title>
        <authorList>
            <person name="Zeman M."/>
            <person name="Kubasova T."/>
            <person name="Jahodarova E."/>
            <person name="Nykrynova M."/>
            <person name="Rychlik I."/>
        </authorList>
    </citation>
    <scope>NUCLEOTIDE SEQUENCE [LARGE SCALE GENOMIC DNA]</scope>
    <source>
        <strain evidence="11">ET39</strain>
    </source>
</reference>
<dbReference type="PIRSF" id="PIRSF001589">
    <property type="entry name" value="Asn_synthetase_glu-h"/>
    <property type="match status" value="1"/>
</dbReference>
<dbReference type="CDD" id="cd00712">
    <property type="entry name" value="AsnB"/>
    <property type="match status" value="1"/>
</dbReference>
<sequence length="608" mass="70289">MCGIAGIIDYEHPAQTMCAPYVQAMQETLRRRGPDQKGIWKESFVTLIHSRLSIVDLEGGRQPMMRGSCCIVYNGELYNTQELRAELLARGRQLSTHSDTEVILQSYLEWKEACVDKFNGIFAFAIWDTYRKELFIARDPMGVKPLFYTMCKDAFLFGSEIKTLLAHPFVRPRLTRSGILQLMLLGPGRIGGSGVLEGICELKPGACGYVDLHGLHSWTYAKMEDRVHTDPLETTVQTVRTLVRDAVHRQLQADVAVGTFLSGGLDSSIITALASEQFAREGKKLHTFSLDYEDNQKYFHATKFQPNADADYVEEMVQAIHSEHHRIVLRPQDVADALYAAVDARDLPGMADVDSSLLLFCKEIRRHVKVALSGECADELFGGYPWYRDPQVRMRYGFPWSQTTDHRSSFLKEEWLTGVDANAYVSQWYEQTLKETDLVAGIDTQERRLREMTMLNMQWFMQTLLDRKDRMSMYASLEVRVPFCDVRLARYLYSIPWEIKDYNGYEKGLLREAVKDLLPQRVLWRKKSPYPKTWHPLYRQCVSERMKELLAQADAPLFALVKKERVQELLQEERSVPWYGQLMTTPQTIAYLLQLNYWLEHYHVEIQI</sequence>
<dbReference type="PANTHER" id="PTHR43284">
    <property type="entry name" value="ASPARAGINE SYNTHETASE (GLUTAMINE-HYDROLYZING)"/>
    <property type="match status" value="1"/>
</dbReference>
<dbReference type="InterPro" id="IPR001962">
    <property type="entry name" value="Asn_synthase"/>
</dbReference>
<dbReference type="RefSeq" id="WP_289607201.1">
    <property type="nucleotide sequence ID" value="NZ_JAUDCG010000011.1"/>
</dbReference>
<evidence type="ECO:0000256" key="2">
    <source>
        <dbReference type="ARBA" id="ARBA00005752"/>
    </source>
</evidence>
<dbReference type="Gene3D" id="3.40.50.620">
    <property type="entry name" value="HUPs"/>
    <property type="match status" value="1"/>
</dbReference>
<dbReference type="GO" id="GO:0004066">
    <property type="term" value="F:asparagine synthase (glutamine-hydrolyzing) activity"/>
    <property type="evidence" value="ECO:0007669"/>
    <property type="project" value="UniProtKB-EC"/>
</dbReference>
<evidence type="ECO:0000256" key="1">
    <source>
        <dbReference type="ARBA" id="ARBA00005187"/>
    </source>
</evidence>
<reference evidence="10 11" key="1">
    <citation type="submission" date="2023-06" db="EMBL/GenBank/DDBJ databases">
        <title>Identification and characterization of horizontal gene transfer across gut microbiota members of farm animals based on homology search.</title>
        <authorList>
            <person name="Schwarzerova J."/>
            <person name="Nykrynova M."/>
            <person name="Jureckova K."/>
            <person name="Cejkova D."/>
            <person name="Rychlik I."/>
        </authorList>
    </citation>
    <scope>NUCLEOTIDE SEQUENCE [LARGE SCALE GENOMIC DNA]</scope>
    <source>
        <strain evidence="10 11">ET39</strain>
    </source>
</reference>